<dbReference type="EMBL" id="GL996502">
    <property type="protein sequence ID" value="EGW32211.1"/>
    <property type="molecule type" value="Genomic_DNA"/>
</dbReference>
<name>G3APP0_SPAPN</name>
<dbReference type="HOGENOM" id="CLU_1291753_0_0_1"/>
<keyword evidence="2" id="KW-1185">Reference proteome</keyword>
<sequence>MYMNRHYKKLIFSSLFLIALLSSVVYILQPKPFTPPDIQILDYPDEQDQGINQKIANVITDVRILKCNNYKCKVPGGYQQILPQLNYYTQKVSRTSMYSYYVIVKKQPIKSTTRAIVDLDIVPQDEDYEEVAGGTSELKLYKRSIVINMSKQIPKDLPLVRSIEALFGTNDLVDSREHHSTLHLSNDESIHPILSVFKLSQDKEKDFFEKKKSV</sequence>
<feature type="non-terminal residue" evidence="1">
    <location>
        <position position="214"/>
    </location>
</feature>
<dbReference type="STRING" id="619300.G3APP0"/>
<gene>
    <name evidence="1" type="ORF">SPAPADRAFT_61293</name>
</gene>
<dbReference type="Proteomes" id="UP000000709">
    <property type="component" value="Unassembled WGS sequence"/>
</dbReference>
<dbReference type="GeneID" id="18873824"/>
<reference evidence="1 2" key="1">
    <citation type="journal article" date="2011" name="Proc. Natl. Acad. Sci. U.S.A.">
        <title>Comparative genomics of xylose-fermenting fungi for enhanced biofuel production.</title>
        <authorList>
            <person name="Wohlbach D.J."/>
            <person name="Kuo A."/>
            <person name="Sato T.K."/>
            <person name="Potts K.M."/>
            <person name="Salamov A.A."/>
            <person name="LaButti K.M."/>
            <person name="Sun H."/>
            <person name="Clum A."/>
            <person name="Pangilinan J.L."/>
            <person name="Lindquist E.A."/>
            <person name="Lucas S."/>
            <person name="Lapidus A."/>
            <person name="Jin M."/>
            <person name="Gunawan C."/>
            <person name="Balan V."/>
            <person name="Dale B.E."/>
            <person name="Jeffries T.W."/>
            <person name="Zinkel R."/>
            <person name="Barry K.W."/>
            <person name="Grigoriev I.V."/>
            <person name="Gasch A.P."/>
        </authorList>
    </citation>
    <scope>NUCLEOTIDE SEQUENCE [LARGE SCALE GENOMIC DNA]</scope>
    <source>
        <strain evidence="2">NRRL Y-27907 / 11-Y1</strain>
    </source>
</reference>
<dbReference type="eggNOG" id="KOG1432">
    <property type="taxonomic scope" value="Eukaryota"/>
</dbReference>
<organism evidence="2">
    <name type="scientific">Spathaspora passalidarum (strain NRRL Y-27907 / 11-Y1)</name>
    <dbReference type="NCBI Taxonomy" id="619300"/>
    <lineage>
        <taxon>Eukaryota</taxon>
        <taxon>Fungi</taxon>
        <taxon>Dikarya</taxon>
        <taxon>Ascomycota</taxon>
        <taxon>Saccharomycotina</taxon>
        <taxon>Pichiomycetes</taxon>
        <taxon>Debaryomycetaceae</taxon>
        <taxon>Spathaspora</taxon>
    </lineage>
</organism>
<dbReference type="KEGG" id="spaa:SPAPADRAFT_61293"/>
<evidence type="ECO:0000313" key="1">
    <source>
        <dbReference type="EMBL" id="EGW32211.1"/>
    </source>
</evidence>
<protein>
    <submittedName>
        <fullName evidence="1">Uncharacterized protein</fullName>
    </submittedName>
</protein>
<dbReference type="RefSeq" id="XP_007375487.1">
    <property type="nucleotide sequence ID" value="XM_007375425.1"/>
</dbReference>
<dbReference type="AlphaFoldDB" id="G3APP0"/>
<accession>G3APP0</accession>
<dbReference type="InParanoid" id="G3APP0"/>
<evidence type="ECO:0000313" key="2">
    <source>
        <dbReference type="Proteomes" id="UP000000709"/>
    </source>
</evidence>
<proteinExistence type="predicted"/>